<gene>
    <name evidence="4" type="ORF">BU204_12770</name>
</gene>
<evidence type="ECO:0000259" key="3">
    <source>
        <dbReference type="Pfam" id="PF00248"/>
    </source>
</evidence>
<dbReference type="SUPFAM" id="SSF51430">
    <property type="entry name" value="NAD(P)-linked oxidoreductase"/>
    <property type="match status" value="1"/>
</dbReference>
<dbReference type="InterPro" id="IPR023210">
    <property type="entry name" value="NADP_OxRdtase_dom"/>
</dbReference>
<organism evidence="4 5">
    <name type="scientific">Actinophytocola xanthii</name>
    <dbReference type="NCBI Taxonomy" id="1912961"/>
    <lineage>
        <taxon>Bacteria</taxon>
        <taxon>Bacillati</taxon>
        <taxon>Actinomycetota</taxon>
        <taxon>Actinomycetes</taxon>
        <taxon>Pseudonocardiales</taxon>
        <taxon>Pseudonocardiaceae</taxon>
    </lineage>
</organism>
<comment type="caution">
    <text evidence="4">The sequence shown here is derived from an EMBL/GenBank/DDBJ whole genome shotgun (WGS) entry which is preliminary data.</text>
</comment>
<dbReference type="Pfam" id="PF00248">
    <property type="entry name" value="Aldo_ket_red"/>
    <property type="match status" value="1"/>
</dbReference>
<dbReference type="RefSeq" id="WP_075125853.1">
    <property type="nucleotide sequence ID" value="NZ_MSIE01000019.1"/>
</dbReference>
<dbReference type="GO" id="GO:0016491">
    <property type="term" value="F:oxidoreductase activity"/>
    <property type="evidence" value="ECO:0007669"/>
    <property type="project" value="UniProtKB-KW"/>
</dbReference>
<dbReference type="InterPro" id="IPR036812">
    <property type="entry name" value="NAD(P)_OxRdtase_dom_sf"/>
</dbReference>
<sequence length="332" mass="35782">MPRPTPGRRPLGRQGLMVSSMGLGCMGMSFGYGKVDERQAVATIDRALELGVTFLDTSDHYGPRTNEELLGRALAGRRDEVQLATKFGSYSPDAPPRVPDGRPEHVRRAIDASLWRLGVDHVDLYYQHRVDPQVPIEDTVGAMAELVTAGKVRYLGLSEASARTIRRANAVHPISAVQSEYSLWSRDVEAEVLPVLAELGIGFVPYSPLGRGFLTGAIASPEDLAPQDFRRVAPRFAQENFARNAALVERVKLVAASRGITAAQVALAWVAASVPGAVAIPGTTKPERVAENVAALEIELTEDDLRGLDEAFPPGAAQGERYPPPMMALLNG</sequence>
<dbReference type="OrthoDB" id="3216283at2"/>
<dbReference type="CDD" id="cd19076">
    <property type="entry name" value="AKR_AKR13A_13D"/>
    <property type="match status" value="1"/>
</dbReference>
<reference evidence="4 5" key="1">
    <citation type="submission" date="2016-12" db="EMBL/GenBank/DDBJ databases">
        <title>The draft genome sequence of Actinophytocola sp. 11-183.</title>
        <authorList>
            <person name="Wang W."/>
            <person name="Yuan L."/>
        </authorList>
    </citation>
    <scope>NUCLEOTIDE SEQUENCE [LARGE SCALE GENOMIC DNA]</scope>
    <source>
        <strain evidence="4 5">11-183</strain>
    </source>
</reference>
<proteinExistence type="predicted"/>
<dbReference type="STRING" id="1912961.BU204_12770"/>
<dbReference type="GO" id="GO:0005737">
    <property type="term" value="C:cytoplasm"/>
    <property type="evidence" value="ECO:0007669"/>
    <property type="project" value="TreeGrafter"/>
</dbReference>
<feature type="region of interest" description="Disordered" evidence="2">
    <location>
        <begin position="313"/>
        <end position="332"/>
    </location>
</feature>
<dbReference type="PROSITE" id="PS51257">
    <property type="entry name" value="PROKAR_LIPOPROTEIN"/>
    <property type="match status" value="1"/>
</dbReference>
<dbReference type="InterPro" id="IPR050791">
    <property type="entry name" value="Aldo-Keto_reductase"/>
</dbReference>
<evidence type="ECO:0000313" key="4">
    <source>
        <dbReference type="EMBL" id="OLF17254.1"/>
    </source>
</evidence>
<dbReference type="Gene3D" id="3.20.20.100">
    <property type="entry name" value="NADP-dependent oxidoreductase domain"/>
    <property type="match status" value="1"/>
</dbReference>
<accession>A0A1Q8CSD0</accession>
<keyword evidence="1" id="KW-0560">Oxidoreductase</keyword>
<dbReference type="AlphaFoldDB" id="A0A1Q8CSD0"/>
<protein>
    <submittedName>
        <fullName evidence="4">Aldo/keto reductase</fullName>
    </submittedName>
</protein>
<evidence type="ECO:0000256" key="1">
    <source>
        <dbReference type="ARBA" id="ARBA00023002"/>
    </source>
</evidence>
<evidence type="ECO:0000256" key="2">
    <source>
        <dbReference type="SAM" id="MobiDB-lite"/>
    </source>
</evidence>
<dbReference type="EMBL" id="MSIE01000019">
    <property type="protein sequence ID" value="OLF17254.1"/>
    <property type="molecule type" value="Genomic_DNA"/>
</dbReference>
<dbReference type="PANTHER" id="PTHR43625">
    <property type="entry name" value="AFLATOXIN B1 ALDEHYDE REDUCTASE"/>
    <property type="match status" value="1"/>
</dbReference>
<name>A0A1Q8CSD0_9PSEU</name>
<dbReference type="PANTHER" id="PTHR43625:SF40">
    <property type="entry name" value="ALDO-KETO REDUCTASE YAKC [NADP(+)]"/>
    <property type="match status" value="1"/>
</dbReference>
<keyword evidence="5" id="KW-1185">Reference proteome</keyword>
<evidence type="ECO:0000313" key="5">
    <source>
        <dbReference type="Proteomes" id="UP000185596"/>
    </source>
</evidence>
<dbReference type="Proteomes" id="UP000185596">
    <property type="component" value="Unassembled WGS sequence"/>
</dbReference>
<feature type="domain" description="NADP-dependent oxidoreductase" evidence="3">
    <location>
        <begin position="21"/>
        <end position="310"/>
    </location>
</feature>